<dbReference type="Pfam" id="PF14354">
    <property type="entry name" value="Lar_restr_allev"/>
    <property type="match status" value="1"/>
</dbReference>
<dbReference type="RefSeq" id="WP_153590647.1">
    <property type="nucleotide sequence ID" value="NZ_JAATWB010000001.1"/>
</dbReference>
<organism evidence="1 2">
    <name type="scientific">Rhodocyclus gracilis</name>
    <dbReference type="NCBI Taxonomy" id="2929842"/>
    <lineage>
        <taxon>Bacteria</taxon>
        <taxon>Pseudomonadati</taxon>
        <taxon>Pseudomonadota</taxon>
        <taxon>Betaproteobacteria</taxon>
        <taxon>Rhodocyclales</taxon>
        <taxon>Rhodocyclaceae</taxon>
        <taxon>Rhodocyclus</taxon>
    </lineage>
</organism>
<dbReference type="Proteomes" id="UP000720344">
    <property type="component" value="Unassembled WGS sequence"/>
</dbReference>
<evidence type="ECO:0008006" key="3">
    <source>
        <dbReference type="Google" id="ProtNLM"/>
    </source>
</evidence>
<dbReference type="EMBL" id="JAATWB010000001">
    <property type="protein sequence ID" value="NJA87677.1"/>
    <property type="molecule type" value="Genomic_DNA"/>
</dbReference>
<name>A0ABX0WDC0_9RHOO</name>
<keyword evidence="2" id="KW-1185">Reference proteome</keyword>
<reference evidence="2" key="1">
    <citation type="submission" date="2020-03" db="EMBL/GenBank/DDBJ databases">
        <title>Whole-genome sequence of the purple nonsulfur bacterium Rhodocyclus tenuis DSM112.</title>
        <authorList>
            <person name="Kyndt J.A."/>
            <person name="Meyer T.E."/>
        </authorList>
    </citation>
    <scope>NUCLEOTIDE SEQUENCE [LARGE SCALE GENOMIC DNA]</scope>
    <source>
        <strain evidence="2">DSM 112</strain>
    </source>
</reference>
<proteinExistence type="predicted"/>
<comment type="caution">
    <text evidence="1">The sequence shown here is derived from an EMBL/GenBank/DDBJ whole genome shotgun (WGS) entry which is preliminary data.</text>
</comment>
<evidence type="ECO:0000313" key="2">
    <source>
        <dbReference type="Proteomes" id="UP000720344"/>
    </source>
</evidence>
<sequence length="68" mass="7130">MSEDDTPRMLPCPFCGGTNPGVVYVPGAPVRQVVCGDCGASGGSVSGQFATRRQAVEMWNARAEVERA</sequence>
<accession>A0ABX0WDC0</accession>
<protein>
    <recommendedName>
        <fullName evidence="3">Restriction alleviation protein, Lar family</fullName>
    </recommendedName>
</protein>
<evidence type="ECO:0000313" key="1">
    <source>
        <dbReference type="EMBL" id="NJA87677.1"/>
    </source>
</evidence>
<gene>
    <name evidence="1" type="ORF">HCX48_00340</name>
</gene>